<name>A0A8G2BFT9_9PROT</name>
<organism evidence="3 4">
    <name type="scientific">Thalassobaculum litoreum DSM 18839</name>
    <dbReference type="NCBI Taxonomy" id="1123362"/>
    <lineage>
        <taxon>Bacteria</taxon>
        <taxon>Pseudomonadati</taxon>
        <taxon>Pseudomonadota</taxon>
        <taxon>Alphaproteobacteria</taxon>
        <taxon>Rhodospirillales</taxon>
        <taxon>Thalassobaculaceae</taxon>
        <taxon>Thalassobaculum</taxon>
    </lineage>
</organism>
<proteinExistence type="predicted"/>
<dbReference type="PANTHER" id="PTHR48207">
    <property type="entry name" value="SUCCINATE--HYDROXYMETHYLGLUTARATE COA-TRANSFERASE"/>
    <property type="match status" value="1"/>
</dbReference>
<evidence type="ECO:0000313" key="4">
    <source>
        <dbReference type="Proteomes" id="UP000198615"/>
    </source>
</evidence>
<reference evidence="3 4" key="1">
    <citation type="submission" date="2016-10" db="EMBL/GenBank/DDBJ databases">
        <authorList>
            <person name="Varghese N."/>
            <person name="Submissions S."/>
        </authorList>
    </citation>
    <scope>NUCLEOTIDE SEQUENCE [LARGE SCALE GENOMIC DNA]</scope>
    <source>
        <strain evidence="3 4">DSM 18839</strain>
    </source>
</reference>
<dbReference type="SUPFAM" id="SSF89796">
    <property type="entry name" value="CoA-transferase family III (CaiB/BaiF)"/>
    <property type="match status" value="1"/>
</dbReference>
<evidence type="ECO:0000256" key="2">
    <source>
        <dbReference type="SAM" id="MobiDB-lite"/>
    </source>
</evidence>
<dbReference type="InterPro" id="IPR023606">
    <property type="entry name" value="CoA-Trfase_III_dom_1_sf"/>
</dbReference>
<dbReference type="Gene3D" id="3.30.1540.10">
    <property type="entry name" value="formyl-coa transferase, domain 3"/>
    <property type="match status" value="1"/>
</dbReference>
<comment type="caution">
    <text evidence="3">The sequence shown here is derived from an EMBL/GenBank/DDBJ whole genome shotgun (WGS) entry which is preliminary data.</text>
</comment>
<evidence type="ECO:0000256" key="1">
    <source>
        <dbReference type="ARBA" id="ARBA00022679"/>
    </source>
</evidence>
<evidence type="ECO:0000313" key="3">
    <source>
        <dbReference type="EMBL" id="SDF29467.1"/>
    </source>
</evidence>
<dbReference type="AlphaFoldDB" id="A0A8G2BFT9"/>
<feature type="region of interest" description="Disordered" evidence="2">
    <location>
        <begin position="41"/>
        <end position="61"/>
    </location>
</feature>
<accession>A0A8G2BFT9</accession>
<dbReference type="Proteomes" id="UP000198615">
    <property type="component" value="Unassembled WGS sequence"/>
</dbReference>
<dbReference type="EMBL" id="FNBW01000002">
    <property type="protein sequence ID" value="SDF29467.1"/>
    <property type="molecule type" value="Genomic_DNA"/>
</dbReference>
<dbReference type="GO" id="GO:0008410">
    <property type="term" value="F:CoA-transferase activity"/>
    <property type="evidence" value="ECO:0007669"/>
    <property type="project" value="TreeGrafter"/>
</dbReference>
<dbReference type="InterPro" id="IPR003673">
    <property type="entry name" value="CoA-Trfase_fam_III"/>
</dbReference>
<dbReference type="Gene3D" id="3.40.50.10540">
    <property type="entry name" value="Crotonobetainyl-coa:carnitine coa-transferase, domain 1"/>
    <property type="match status" value="1"/>
</dbReference>
<dbReference type="RefSeq" id="WP_093148496.1">
    <property type="nucleotide sequence ID" value="NZ_FNBW01000002.1"/>
</dbReference>
<gene>
    <name evidence="3" type="ORF">SAMN05660686_00932</name>
</gene>
<dbReference type="OrthoDB" id="9781472at2"/>
<sequence length="406" mass="43436">MSALPLDGVRIFDLTRILAGPTATQLLGDLGADVIKIERPGQGDDTRKWGPPYVKGPDGEDTSESAYYLCANRSKRSITIDLASADGIALAKRLIGECDVLVENFKVGSLARLGLGYDQLKDEFPGLVYCSVTGFGQTGPYAERAGYDFLAQGMGGIMSVTGTPGVEPVKVGVGIADVMTGMYAATNILAALRHRDRTGEGQHIDVCLLDTQVAWLVNEGTNYLVSGEVPKPLGNEHPNIVPYKVFPTADGHVILACGNDRQFQGWCDVAGADELKNNPDYATNPLRLKNRVALYAAMPDYMMTKTTDEWVAALEAAKVPCGPVNTIDRAFADPQVQARGMRIDLPHPLAGEGTVPLIANPVKLSGTPVRYRYAPPTLGQHTDEVLAEILGLSEAEIAAERDKGAV</sequence>
<keyword evidence="4" id="KW-1185">Reference proteome</keyword>
<dbReference type="InterPro" id="IPR044855">
    <property type="entry name" value="CoA-Trfase_III_dom3_sf"/>
</dbReference>
<dbReference type="Pfam" id="PF02515">
    <property type="entry name" value="CoA_transf_3"/>
    <property type="match status" value="1"/>
</dbReference>
<dbReference type="PANTHER" id="PTHR48207:SF3">
    <property type="entry name" value="SUCCINATE--HYDROXYMETHYLGLUTARATE COA-TRANSFERASE"/>
    <property type="match status" value="1"/>
</dbReference>
<keyword evidence="1 3" id="KW-0808">Transferase</keyword>
<dbReference type="InterPro" id="IPR050483">
    <property type="entry name" value="CoA-transferase_III_domain"/>
</dbReference>
<protein>
    <submittedName>
        <fullName evidence="3">Crotonobetainyl-CoA:carnitine CoA-transferase CaiB</fullName>
    </submittedName>
</protein>